<keyword evidence="12" id="KW-1185">Reference proteome</keyword>
<dbReference type="InterPro" id="IPR050654">
    <property type="entry name" value="AChE-related_enzymes"/>
</dbReference>
<keyword evidence="2" id="KW-0719">Serine esterase</keyword>
<evidence type="ECO:0000259" key="10">
    <source>
        <dbReference type="Pfam" id="PF00135"/>
    </source>
</evidence>
<evidence type="ECO:0000313" key="12">
    <source>
        <dbReference type="Proteomes" id="UP000821853"/>
    </source>
</evidence>
<dbReference type="InterPro" id="IPR000997">
    <property type="entry name" value="Cholinesterase"/>
</dbReference>
<dbReference type="PRINTS" id="PR00878">
    <property type="entry name" value="CHOLNESTRASE"/>
</dbReference>
<dbReference type="Gene3D" id="3.40.50.1820">
    <property type="entry name" value="alpha/beta hydrolase"/>
    <property type="match status" value="1"/>
</dbReference>
<evidence type="ECO:0000256" key="4">
    <source>
        <dbReference type="ARBA" id="ARBA00023157"/>
    </source>
</evidence>
<dbReference type="VEuPathDB" id="VectorBase:HLOH_060945"/>
<gene>
    <name evidence="11" type="ORF">HPB48_003365</name>
</gene>
<dbReference type="GO" id="GO:0019695">
    <property type="term" value="P:choline metabolic process"/>
    <property type="evidence" value="ECO:0007669"/>
    <property type="project" value="TreeGrafter"/>
</dbReference>
<comment type="caution">
    <text evidence="11">The sequence shown here is derived from an EMBL/GenBank/DDBJ whole genome shotgun (WGS) entry which is preliminary data.</text>
</comment>
<keyword evidence="9" id="KW-1133">Transmembrane helix</keyword>
<evidence type="ECO:0000256" key="5">
    <source>
        <dbReference type="ARBA" id="ARBA00023180"/>
    </source>
</evidence>
<keyword evidence="9" id="KW-0472">Membrane</keyword>
<dbReference type="Pfam" id="PF00135">
    <property type="entry name" value="COesterase"/>
    <property type="match status" value="1"/>
</dbReference>
<keyword evidence="5" id="KW-0325">Glycoprotein</keyword>
<dbReference type="Proteomes" id="UP000821853">
    <property type="component" value="Chromosome 4"/>
</dbReference>
<feature type="transmembrane region" description="Helical" evidence="9">
    <location>
        <begin position="52"/>
        <end position="77"/>
    </location>
</feature>
<keyword evidence="3" id="KW-0378">Hydrolase</keyword>
<dbReference type="PANTHER" id="PTHR43918">
    <property type="entry name" value="ACETYLCHOLINESTERASE"/>
    <property type="match status" value="1"/>
</dbReference>
<organism evidence="11 12">
    <name type="scientific">Haemaphysalis longicornis</name>
    <name type="common">Bush tick</name>
    <dbReference type="NCBI Taxonomy" id="44386"/>
    <lineage>
        <taxon>Eukaryota</taxon>
        <taxon>Metazoa</taxon>
        <taxon>Ecdysozoa</taxon>
        <taxon>Arthropoda</taxon>
        <taxon>Chelicerata</taxon>
        <taxon>Arachnida</taxon>
        <taxon>Acari</taxon>
        <taxon>Parasitiformes</taxon>
        <taxon>Ixodida</taxon>
        <taxon>Ixodoidea</taxon>
        <taxon>Ixodidae</taxon>
        <taxon>Haemaphysalinae</taxon>
        <taxon>Haemaphysalis</taxon>
    </lineage>
</organism>
<feature type="domain" description="Carboxylesterase type B" evidence="10">
    <location>
        <begin position="90"/>
        <end position="555"/>
    </location>
</feature>
<accession>A0A9J6GBT8</accession>
<evidence type="ECO:0000256" key="7">
    <source>
        <dbReference type="PIRSR" id="PIRSR600997-1"/>
    </source>
</evidence>
<evidence type="ECO:0000256" key="3">
    <source>
        <dbReference type="ARBA" id="ARBA00022801"/>
    </source>
</evidence>
<evidence type="ECO:0000256" key="8">
    <source>
        <dbReference type="SAM" id="MobiDB-lite"/>
    </source>
</evidence>
<feature type="region of interest" description="Disordered" evidence="8">
    <location>
        <begin position="1"/>
        <end position="46"/>
    </location>
</feature>
<keyword evidence="9" id="KW-0812">Transmembrane</keyword>
<dbReference type="AlphaFoldDB" id="A0A9J6GBT8"/>
<evidence type="ECO:0000256" key="6">
    <source>
        <dbReference type="ARBA" id="ARBA00048484"/>
    </source>
</evidence>
<dbReference type="OMA" id="AGITHHT"/>
<dbReference type="SUPFAM" id="SSF53474">
    <property type="entry name" value="alpha/beta-Hydrolases"/>
    <property type="match status" value="1"/>
</dbReference>
<dbReference type="GO" id="GO:0003990">
    <property type="term" value="F:acetylcholinesterase activity"/>
    <property type="evidence" value="ECO:0007669"/>
    <property type="project" value="UniProtKB-EC"/>
</dbReference>
<evidence type="ECO:0000256" key="1">
    <source>
        <dbReference type="ARBA" id="ARBA00005964"/>
    </source>
</evidence>
<evidence type="ECO:0000256" key="9">
    <source>
        <dbReference type="SAM" id="Phobius"/>
    </source>
</evidence>
<dbReference type="InterPro" id="IPR002018">
    <property type="entry name" value="CarbesteraseB"/>
</dbReference>
<feature type="active site" description="Charge relay system" evidence="7">
    <location>
        <position position="515"/>
    </location>
</feature>
<dbReference type="PANTHER" id="PTHR43918:SF4">
    <property type="entry name" value="CARBOXYLIC ESTER HYDROLASE"/>
    <property type="match status" value="1"/>
</dbReference>
<evidence type="ECO:0000256" key="2">
    <source>
        <dbReference type="ARBA" id="ARBA00022487"/>
    </source>
</evidence>
<comment type="similarity">
    <text evidence="1">Belongs to the type-B carboxylesterase/lipase family.</text>
</comment>
<evidence type="ECO:0000313" key="11">
    <source>
        <dbReference type="EMBL" id="KAH9372659.1"/>
    </source>
</evidence>
<keyword evidence="4" id="KW-1015">Disulfide bond</keyword>
<sequence length="555" mass="60396">MAGTAPKTDATTLNRPVKKTSPPSGTTLNRPVKKTSPPSGTRGTPEVKNREVTWCVLACLLAFLIAFITTTSAVLFFSKSYERVPAQECLVVSTSSGKVQGALVEFTIAEKSHSAVAFYGVPFASPPVEKRRFAPPTCSTPWKDAFNATYKRPPCAEHNTVLTKNHVIDAPNTTEDCLHVNVWVPGSCVDRKPSHRRAIVFWLHGGSFVFGGNSYDFYDGRFMAALGDVVVVVPNYRVWSFGFLNSETADVAGNMALHDVLLALNWVQRNAERFGGDPDRILGAGQSAGAIIVSLLMASPLTSARASFRRAYLLSGSMHTPLPGNTGDFAKENFDKLATIAGCVQADVPGKLHCMRGLNASALIRANRAIPMSIMPSFEAPLFPGRPDRFLRSRGVDTIMGTTLNEGMAMFQQLWPNVVENHVKVTIGAIKPSFGYFFAGVSDRELASAFQLLGAFYNIDDPDNKGWIDLFGDVLFHCPQIALGKQLSAIGKKVFFRKYVPKPSFSKFAGDGATHGEDAIMLFGVPFLYPKISTDEEKTMSLRMISTIANFAKDG</sequence>
<name>A0A9J6GBT8_HAELO</name>
<dbReference type="InterPro" id="IPR029058">
    <property type="entry name" value="AB_hydrolase_fold"/>
</dbReference>
<dbReference type="OrthoDB" id="6501553at2759"/>
<feature type="active site" description="Acyl-ester intermediate" evidence="7">
    <location>
        <position position="287"/>
    </location>
</feature>
<dbReference type="GO" id="GO:0005886">
    <property type="term" value="C:plasma membrane"/>
    <property type="evidence" value="ECO:0007669"/>
    <property type="project" value="TreeGrafter"/>
</dbReference>
<feature type="active site" description="Charge relay system" evidence="7">
    <location>
        <position position="406"/>
    </location>
</feature>
<dbReference type="GO" id="GO:0006581">
    <property type="term" value="P:acetylcholine catabolic process"/>
    <property type="evidence" value="ECO:0007669"/>
    <property type="project" value="TreeGrafter"/>
</dbReference>
<comment type="catalytic activity">
    <reaction evidence="6">
        <text>acetylcholine + H2O = choline + acetate + H(+)</text>
        <dbReference type="Rhea" id="RHEA:17561"/>
        <dbReference type="ChEBI" id="CHEBI:15354"/>
        <dbReference type="ChEBI" id="CHEBI:15355"/>
        <dbReference type="ChEBI" id="CHEBI:15377"/>
        <dbReference type="ChEBI" id="CHEBI:15378"/>
        <dbReference type="ChEBI" id="CHEBI:30089"/>
        <dbReference type="EC" id="3.1.1.7"/>
    </reaction>
</comment>
<protein>
    <recommendedName>
        <fullName evidence="10">Carboxylesterase type B domain-containing protein</fullName>
    </recommendedName>
</protein>
<proteinExistence type="inferred from homology"/>
<dbReference type="GO" id="GO:0005615">
    <property type="term" value="C:extracellular space"/>
    <property type="evidence" value="ECO:0007669"/>
    <property type="project" value="TreeGrafter"/>
</dbReference>
<reference evidence="11 12" key="1">
    <citation type="journal article" date="2020" name="Cell">
        <title>Large-Scale Comparative Analyses of Tick Genomes Elucidate Their Genetic Diversity and Vector Capacities.</title>
        <authorList>
            <consortium name="Tick Genome and Microbiome Consortium (TIGMIC)"/>
            <person name="Jia N."/>
            <person name="Wang J."/>
            <person name="Shi W."/>
            <person name="Du L."/>
            <person name="Sun Y."/>
            <person name="Zhan W."/>
            <person name="Jiang J.F."/>
            <person name="Wang Q."/>
            <person name="Zhang B."/>
            <person name="Ji P."/>
            <person name="Bell-Sakyi L."/>
            <person name="Cui X.M."/>
            <person name="Yuan T.T."/>
            <person name="Jiang B.G."/>
            <person name="Yang W.F."/>
            <person name="Lam T.T."/>
            <person name="Chang Q.C."/>
            <person name="Ding S.J."/>
            <person name="Wang X.J."/>
            <person name="Zhu J.G."/>
            <person name="Ruan X.D."/>
            <person name="Zhao L."/>
            <person name="Wei J.T."/>
            <person name="Ye R.Z."/>
            <person name="Que T.C."/>
            <person name="Du C.H."/>
            <person name="Zhou Y.H."/>
            <person name="Cheng J.X."/>
            <person name="Dai P.F."/>
            <person name="Guo W.B."/>
            <person name="Han X.H."/>
            <person name="Huang E.J."/>
            <person name="Li L.F."/>
            <person name="Wei W."/>
            <person name="Gao Y.C."/>
            <person name="Liu J.Z."/>
            <person name="Shao H.Z."/>
            <person name="Wang X."/>
            <person name="Wang C.C."/>
            <person name="Yang T.C."/>
            <person name="Huo Q.B."/>
            <person name="Li W."/>
            <person name="Chen H.Y."/>
            <person name="Chen S.E."/>
            <person name="Zhou L.G."/>
            <person name="Ni X.B."/>
            <person name="Tian J.H."/>
            <person name="Sheng Y."/>
            <person name="Liu T."/>
            <person name="Pan Y.S."/>
            <person name="Xia L.Y."/>
            <person name="Li J."/>
            <person name="Zhao F."/>
            <person name="Cao W.C."/>
        </authorList>
    </citation>
    <scope>NUCLEOTIDE SEQUENCE [LARGE SCALE GENOMIC DNA]</scope>
    <source>
        <strain evidence="11">HaeL-2018</strain>
    </source>
</reference>
<dbReference type="EMBL" id="JABSTR010000006">
    <property type="protein sequence ID" value="KAH9372659.1"/>
    <property type="molecule type" value="Genomic_DNA"/>
</dbReference>